<dbReference type="PANTHER" id="PTHR10039:SF16">
    <property type="entry name" value="GPI INOSITOL-DEACYLASE"/>
    <property type="match status" value="1"/>
</dbReference>
<evidence type="ECO:0000256" key="1">
    <source>
        <dbReference type="ARBA" id="ARBA00022737"/>
    </source>
</evidence>
<dbReference type="Pfam" id="PF22939">
    <property type="entry name" value="WHD_GPIID"/>
    <property type="match status" value="1"/>
</dbReference>
<dbReference type="PANTHER" id="PTHR10039">
    <property type="entry name" value="AMELOGENIN"/>
    <property type="match status" value="1"/>
</dbReference>
<dbReference type="Proteomes" id="UP000799118">
    <property type="component" value="Unassembled WGS sequence"/>
</dbReference>
<dbReference type="InterPro" id="IPR056884">
    <property type="entry name" value="NPHP3-like_N"/>
</dbReference>
<protein>
    <submittedName>
        <fullName evidence="4">Uncharacterized protein</fullName>
    </submittedName>
</protein>
<evidence type="ECO:0000259" key="3">
    <source>
        <dbReference type="Pfam" id="PF24883"/>
    </source>
</evidence>
<dbReference type="AlphaFoldDB" id="A0A6A4HWQ4"/>
<evidence type="ECO:0000259" key="2">
    <source>
        <dbReference type="Pfam" id="PF22939"/>
    </source>
</evidence>
<sequence length="526" mass="60632">MMTLAQSNSEYSAGSMFSHASDFIINGSIFNVISTDKRREIQKWLNAPNCSENFTTALNSKTEGTCEWILHHEGYIQWKNNPDILWIQGKVGCGKTFLVTTIISDLTNAFPGAVWYHYFDSRDNSRVKSRYNGFLLSLLQQMGSDQGQIHPVLLDLHGKHKKGFLDEHPSNKALEKTLRTIIENLNWGYIVIDALDECSEVDDVLELLSSYKQKLNILITSRHPASSCETGFNIFLDNFGADLSHDIELYVQKNLAKRKFPTWLYNEIIVELQQGSHEQFLWVACQIKVLEQCHSPKTIKASLKALPKTLEDSYRKALETINQGNHVEDACQLLRWLIYAVEPLSVAQFQEMAAVDTNTSLFDPERRLLDFENHFWEILDSRLVGINENKIVHLAHSSVKDFLTMELAQSQYSSLININEQLSQEKILHTCLVYLFQFNTLEAYRFEEDFPLAVYAAKYWPYHMKRIESWEQNPVNELAEMILTDSTPEYFNWIRICRPDQAWQGVDPGLDTDKIPPSLYYAAYLG</sequence>
<feature type="non-terminal residue" evidence="4">
    <location>
        <position position="526"/>
    </location>
</feature>
<accession>A0A6A4HWQ4</accession>
<feature type="domain" description="GPI inositol-deacylase winged helix" evidence="2">
    <location>
        <begin position="327"/>
        <end position="412"/>
    </location>
</feature>
<reference evidence="4" key="1">
    <citation type="journal article" date="2019" name="Environ. Microbiol.">
        <title>Fungal ecological strategies reflected in gene transcription - a case study of two litter decomposers.</title>
        <authorList>
            <person name="Barbi F."/>
            <person name="Kohler A."/>
            <person name="Barry K."/>
            <person name="Baskaran P."/>
            <person name="Daum C."/>
            <person name="Fauchery L."/>
            <person name="Ihrmark K."/>
            <person name="Kuo A."/>
            <person name="LaButti K."/>
            <person name="Lipzen A."/>
            <person name="Morin E."/>
            <person name="Grigoriev I.V."/>
            <person name="Henrissat B."/>
            <person name="Lindahl B."/>
            <person name="Martin F."/>
        </authorList>
    </citation>
    <scope>NUCLEOTIDE SEQUENCE</scope>
    <source>
        <strain evidence="4">JB14</strain>
    </source>
</reference>
<feature type="domain" description="Nephrocystin 3-like N-terminal" evidence="3">
    <location>
        <begin position="64"/>
        <end position="222"/>
    </location>
</feature>
<evidence type="ECO:0000313" key="5">
    <source>
        <dbReference type="Proteomes" id="UP000799118"/>
    </source>
</evidence>
<evidence type="ECO:0000313" key="4">
    <source>
        <dbReference type="EMBL" id="KAE9403752.1"/>
    </source>
</evidence>
<name>A0A6A4HWQ4_9AGAR</name>
<keyword evidence="5" id="KW-1185">Reference proteome</keyword>
<gene>
    <name evidence="4" type="ORF">BT96DRAFT_973553</name>
</gene>
<dbReference type="InterPro" id="IPR054471">
    <property type="entry name" value="GPIID_WHD"/>
</dbReference>
<dbReference type="EMBL" id="ML769422">
    <property type="protein sequence ID" value="KAE9403752.1"/>
    <property type="molecule type" value="Genomic_DNA"/>
</dbReference>
<dbReference type="Gene3D" id="3.40.50.300">
    <property type="entry name" value="P-loop containing nucleotide triphosphate hydrolases"/>
    <property type="match status" value="1"/>
</dbReference>
<dbReference type="InterPro" id="IPR027417">
    <property type="entry name" value="P-loop_NTPase"/>
</dbReference>
<proteinExistence type="predicted"/>
<keyword evidence="1" id="KW-0677">Repeat</keyword>
<dbReference type="OrthoDB" id="7464126at2759"/>
<dbReference type="SUPFAM" id="SSF52540">
    <property type="entry name" value="P-loop containing nucleoside triphosphate hydrolases"/>
    <property type="match status" value="1"/>
</dbReference>
<dbReference type="Pfam" id="PF24883">
    <property type="entry name" value="NPHP3_N"/>
    <property type="match status" value="1"/>
</dbReference>
<organism evidence="4 5">
    <name type="scientific">Gymnopus androsaceus JB14</name>
    <dbReference type="NCBI Taxonomy" id="1447944"/>
    <lineage>
        <taxon>Eukaryota</taxon>
        <taxon>Fungi</taxon>
        <taxon>Dikarya</taxon>
        <taxon>Basidiomycota</taxon>
        <taxon>Agaricomycotina</taxon>
        <taxon>Agaricomycetes</taxon>
        <taxon>Agaricomycetidae</taxon>
        <taxon>Agaricales</taxon>
        <taxon>Marasmiineae</taxon>
        <taxon>Omphalotaceae</taxon>
        <taxon>Gymnopus</taxon>
    </lineage>
</organism>